<feature type="region of interest" description="Disordered" evidence="1">
    <location>
        <begin position="1"/>
        <end position="50"/>
    </location>
</feature>
<evidence type="ECO:0000313" key="2">
    <source>
        <dbReference type="EMBL" id="CAH1434898.1"/>
    </source>
</evidence>
<reference evidence="2 3" key="1">
    <citation type="submission" date="2022-01" db="EMBL/GenBank/DDBJ databases">
        <authorList>
            <person name="Xiong W."/>
            <person name="Schranz E."/>
        </authorList>
    </citation>
    <scope>NUCLEOTIDE SEQUENCE [LARGE SCALE GENOMIC DNA]</scope>
</reference>
<proteinExistence type="predicted"/>
<accession>A0AAU9NBG9</accession>
<sequence length="124" mass="13827">MQLSRSFQKLSSFPLSGNDVRSSSSISSPVKKPRNPTPKKPNSLHVDGLEGGGNYSFIKIQENDHRDIRISDDASWYSGMLTSELKASVTNLKASDYIRRFHERNKHESVSLVLPPPPPPPALR</sequence>
<dbReference type="EMBL" id="CAKMRJ010004042">
    <property type="protein sequence ID" value="CAH1434898.1"/>
    <property type="molecule type" value="Genomic_DNA"/>
</dbReference>
<gene>
    <name evidence="2" type="ORF">LVIROSA_LOCUS21378</name>
</gene>
<keyword evidence="3" id="KW-1185">Reference proteome</keyword>
<organism evidence="2 3">
    <name type="scientific">Lactuca virosa</name>
    <dbReference type="NCBI Taxonomy" id="75947"/>
    <lineage>
        <taxon>Eukaryota</taxon>
        <taxon>Viridiplantae</taxon>
        <taxon>Streptophyta</taxon>
        <taxon>Embryophyta</taxon>
        <taxon>Tracheophyta</taxon>
        <taxon>Spermatophyta</taxon>
        <taxon>Magnoliopsida</taxon>
        <taxon>eudicotyledons</taxon>
        <taxon>Gunneridae</taxon>
        <taxon>Pentapetalae</taxon>
        <taxon>asterids</taxon>
        <taxon>campanulids</taxon>
        <taxon>Asterales</taxon>
        <taxon>Asteraceae</taxon>
        <taxon>Cichorioideae</taxon>
        <taxon>Cichorieae</taxon>
        <taxon>Lactucinae</taxon>
        <taxon>Lactuca</taxon>
    </lineage>
</organism>
<dbReference type="Proteomes" id="UP001157418">
    <property type="component" value="Unassembled WGS sequence"/>
</dbReference>
<protein>
    <submittedName>
        <fullName evidence="2">Uncharacterized protein</fullName>
    </submittedName>
</protein>
<name>A0AAU9NBG9_9ASTR</name>
<dbReference type="AlphaFoldDB" id="A0AAU9NBG9"/>
<comment type="caution">
    <text evidence="2">The sequence shown here is derived from an EMBL/GenBank/DDBJ whole genome shotgun (WGS) entry which is preliminary data.</text>
</comment>
<evidence type="ECO:0000256" key="1">
    <source>
        <dbReference type="SAM" id="MobiDB-lite"/>
    </source>
</evidence>
<feature type="compositionally biased region" description="Polar residues" evidence="1">
    <location>
        <begin position="1"/>
        <end position="21"/>
    </location>
</feature>
<evidence type="ECO:0000313" key="3">
    <source>
        <dbReference type="Proteomes" id="UP001157418"/>
    </source>
</evidence>